<dbReference type="Proteomes" id="UP000245488">
    <property type="component" value="Chromosome"/>
</dbReference>
<comment type="caution">
    <text evidence="5">The sequence shown here is derived from an EMBL/GenBank/DDBJ whole genome shotgun (WGS) entry which is preliminary data.</text>
</comment>
<feature type="domain" description="DUF6444" evidence="4">
    <location>
        <begin position="117"/>
        <end position="185"/>
    </location>
</feature>
<evidence type="ECO:0000313" key="6">
    <source>
        <dbReference type="Proteomes" id="UP000245488"/>
    </source>
</evidence>
<feature type="region of interest" description="Disordered" evidence="2">
    <location>
        <begin position="144"/>
        <end position="191"/>
    </location>
</feature>
<proteinExistence type="predicted"/>
<evidence type="ECO:0000259" key="3">
    <source>
        <dbReference type="Pfam" id="PF03050"/>
    </source>
</evidence>
<dbReference type="InterPro" id="IPR045618">
    <property type="entry name" value="DUF6444"/>
</dbReference>
<gene>
    <name evidence="5" type="ORF">CPT75_08735</name>
</gene>
<accession>A0A317G207</accession>
<name>A0A317G207_BUTFI</name>
<dbReference type="AlphaFoldDB" id="A0A317G207"/>
<feature type="coiled-coil region" evidence="1">
    <location>
        <begin position="79"/>
        <end position="134"/>
    </location>
</feature>
<dbReference type="Pfam" id="PF20042">
    <property type="entry name" value="DUF6444"/>
    <property type="match status" value="1"/>
</dbReference>
<dbReference type="RefSeq" id="WP_110072767.1">
    <property type="nucleotide sequence ID" value="NZ_CM009896.1"/>
</dbReference>
<keyword evidence="1" id="KW-0175">Coiled coil</keyword>
<dbReference type="InterPro" id="IPR052344">
    <property type="entry name" value="Transposase-related"/>
</dbReference>
<dbReference type="PANTHER" id="PTHR33678:SF2">
    <property type="match status" value="1"/>
</dbReference>
<evidence type="ECO:0000259" key="4">
    <source>
        <dbReference type="Pfam" id="PF20042"/>
    </source>
</evidence>
<dbReference type="Pfam" id="PF03050">
    <property type="entry name" value="DDE_Tnp_IS66"/>
    <property type="match status" value="1"/>
</dbReference>
<feature type="domain" description="Transposase IS66 central" evidence="3">
    <location>
        <begin position="293"/>
        <end position="523"/>
    </location>
</feature>
<organism evidence="5 6">
    <name type="scientific">Butyrivibrio fibrisolvens</name>
    <dbReference type="NCBI Taxonomy" id="831"/>
    <lineage>
        <taxon>Bacteria</taxon>
        <taxon>Bacillati</taxon>
        <taxon>Bacillota</taxon>
        <taxon>Clostridia</taxon>
        <taxon>Lachnospirales</taxon>
        <taxon>Lachnospiraceae</taxon>
        <taxon>Butyrivibrio</taxon>
    </lineage>
</organism>
<keyword evidence="6" id="KW-1185">Reference proteome</keyword>
<protein>
    <submittedName>
        <fullName evidence="5">Transposase</fullName>
    </submittedName>
</protein>
<reference evidence="5 6" key="1">
    <citation type="submission" date="2017-09" db="EMBL/GenBank/DDBJ databases">
        <title>High-quality draft genome sequence of Butyrivibrio fibrisolvens INBov1, isolated from cow rumen.</title>
        <authorList>
            <person name="Rodriguez Hernaez J."/>
            <person name="Rivarola M."/>
            <person name="Paniego N."/>
            <person name="Cravero S."/>
            <person name="Ceron Cucchi M."/>
            <person name="Martinez M.C."/>
        </authorList>
    </citation>
    <scope>NUCLEOTIDE SEQUENCE [LARGE SCALE GENOMIC DNA]</scope>
    <source>
        <strain evidence="5 6">INBov1</strain>
    </source>
</reference>
<dbReference type="PANTHER" id="PTHR33678">
    <property type="entry name" value="BLL1576 PROTEIN"/>
    <property type="match status" value="1"/>
</dbReference>
<sequence>MNNSQYEYITTLQYRNKALKARVDAFENGSVYKKMEADYTSLLHTEESRIHKLEVALSKAHAQTVDVRNIWWEVLEDVFREHEKENAAYEARIKQLEQRILEVERQRDTALDDKKELRLKLYEALTELEEEKGKNMHLKAQLNRDYENSSKPSSQSVNHKKITNNREKTGRKPGGQPGHKGHGRKKQELTQPVIYLPAPQDVLDDPCFKKTGRIIKKQVIGIHLCMEVREYWADVYYNSQTGEHRHAEFPGGINDDVNYDGTVKAFLYLLNNNSNVSIDNAKDFLSNLTQGRLNISKGMVSNLNKQFSEATEEQRKKWFVDLQRCPVLNTDFTNARCDGRNMEVAIVASPDGLTQYYGREQKGHKGVAGTPVENYQGILVHDHDTTYYSYGSDHQECSTHMLRYLKDAMENEPDRTWAGKMRTLLQEAIHYSNSLGDDDPDAVKVDDFEKRYCKIIEEARNEYLDVPPSKYYPEGYNLFKRMEKYMHNHLLFLHDKRVPHNNNLSERQARKVKRKIKQVMTYRSFQSLEYFCDGLGVLVSLREQDPSNIYTNVSEIFDRKYRWSD</sequence>
<dbReference type="EMBL" id="NXNG01000001">
    <property type="protein sequence ID" value="PWT27181.1"/>
    <property type="molecule type" value="Genomic_DNA"/>
</dbReference>
<evidence type="ECO:0000256" key="2">
    <source>
        <dbReference type="SAM" id="MobiDB-lite"/>
    </source>
</evidence>
<evidence type="ECO:0000313" key="5">
    <source>
        <dbReference type="EMBL" id="PWT27181.1"/>
    </source>
</evidence>
<dbReference type="InterPro" id="IPR004291">
    <property type="entry name" value="Transposase_IS66_central"/>
</dbReference>
<evidence type="ECO:0000256" key="1">
    <source>
        <dbReference type="SAM" id="Coils"/>
    </source>
</evidence>